<dbReference type="EMBL" id="JASOOY020000018">
    <property type="protein sequence ID" value="MEO3716973.1"/>
    <property type="molecule type" value="Genomic_DNA"/>
</dbReference>
<comment type="cofactor">
    <cofactor evidence="2 7 8">
        <name>Mg(2+)</name>
        <dbReference type="ChEBI" id="CHEBI:18420"/>
    </cofactor>
</comment>
<dbReference type="PROSITE" id="PS00629">
    <property type="entry name" value="IMP_1"/>
    <property type="match status" value="1"/>
</dbReference>
<name>A0AAW9SUX2_CORAY</name>
<dbReference type="InterPro" id="IPR000760">
    <property type="entry name" value="Inositol_monophosphatase-like"/>
</dbReference>
<dbReference type="PRINTS" id="PR00377">
    <property type="entry name" value="IMPHPHTASES"/>
</dbReference>
<dbReference type="GO" id="GO:0046854">
    <property type="term" value="P:phosphatidylinositol phosphate biosynthetic process"/>
    <property type="evidence" value="ECO:0007669"/>
    <property type="project" value="InterPro"/>
</dbReference>
<gene>
    <name evidence="10" type="ORF">QP460_005150</name>
</gene>
<feature type="binding site" evidence="7">
    <location>
        <position position="132"/>
    </location>
    <ligand>
        <name>Mg(2+)</name>
        <dbReference type="ChEBI" id="CHEBI:18420"/>
        <label>1</label>
        <note>catalytic</note>
    </ligand>
</feature>
<feature type="binding site" evidence="7">
    <location>
        <position position="130"/>
    </location>
    <ligand>
        <name>Mg(2+)</name>
        <dbReference type="ChEBI" id="CHEBI:18420"/>
        <label>1</label>
        <note>catalytic</note>
    </ligand>
</feature>
<proteinExistence type="inferred from homology"/>
<evidence type="ECO:0000256" key="4">
    <source>
        <dbReference type="ARBA" id="ARBA00022723"/>
    </source>
</evidence>
<dbReference type="GO" id="GO:0008934">
    <property type="term" value="F:inositol monophosphate 1-phosphatase activity"/>
    <property type="evidence" value="ECO:0007669"/>
    <property type="project" value="InterPro"/>
</dbReference>
<evidence type="ECO:0000256" key="5">
    <source>
        <dbReference type="ARBA" id="ARBA00022801"/>
    </source>
</evidence>
<dbReference type="PANTHER" id="PTHR20854:SF4">
    <property type="entry name" value="INOSITOL-1-MONOPHOSPHATASE-RELATED"/>
    <property type="match status" value="1"/>
</dbReference>
<evidence type="ECO:0000256" key="9">
    <source>
        <dbReference type="SAM" id="MobiDB-lite"/>
    </source>
</evidence>
<dbReference type="InterPro" id="IPR020550">
    <property type="entry name" value="Inositol_monophosphatase_CS"/>
</dbReference>
<dbReference type="PANTHER" id="PTHR20854">
    <property type="entry name" value="INOSITOL MONOPHOSPHATASE"/>
    <property type="match status" value="1"/>
</dbReference>
<evidence type="ECO:0000313" key="10">
    <source>
        <dbReference type="EMBL" id="MEO3716973.1"/>
    </source>
</evidence>
<feature type="binding site" evidence="7">
    <location>
        <position position="262"/>
    </location>
    <ligand>
        <name>Mg(2+)</name>
        <dbReference type="ChEBI" id="CHEBI:18420"/>
        <label>1</label>
        <note>catalytic</note>
    </ligand>
</feature>
<evidence type="ECO:0000256" key="1">
    <source>
        <dbReference type="ARBA" id="ARBA00001033"/>
    </source>
</evidence>
<evidence type="ECO:0000256" key="8">
    <source>
        <dbReference type="RuleBase" id="RU364068"/>
    </source>
</evidence>
<evidence type="ECO:0000256" key="7">
    <source>
        <dbReference type="PIRSR" id="PIRSR600760-2"/>
    </source>
</evidence>
<evidence type="ECO:0000256" key="2">
    <source>
        <dbReference type="ARBA" id="ARBA00001946"/>
    </source>
</evidence>
<reference evidence="10" key="1">
    <citation type="submission" date="2023-05" db="EMBL/GenBank/DDBJ databases">
        <authorList>
            <person name="Du J."/>
        </authorList>
    </citation>
    <scope>NUCLEOTIDE SEQUENCE</scope>
    <source>
        <strain evidence="10">UMB1064</strain>
    </source>
</reference>
<dbReference type="AlphaFoldDB" id="A0AAW9SUX2"/>
<reference evidence="10" key="2">
    <citation type="submission" date="2024-05" db="EMBL/GenBank/DDBJ databases">
        <authorList>
            <person name="Wolfe A."/>
        </authorList>
    </citation>
    <scope>NUCLEOTIDE SEQUENCE</scope>
    <source>
        <strain evidence="10">UMB1064</strain>
    </source>
</reference>
<dbReference type="SUPFAM" id="SSF56655">
    <property type="entry name" value="Carbohydrate phosphatase"/>
    <property type="match status" value="1"/>
</dbReference>
<feature type="compositionally biased region" description="Polar residues" evidence="9">
    <location>
        <begin position="1"/>
        <end position="11"/>
    </location>
</feature>
<evidence type="ECO:0000256" key="3">
    <source>
        <dbReference type="ARBA" id="ARBA00009759"/>
    </source>
</evidence>
<dbReference type="RefSeq" id="WP_284827297.1">
    <property type="nucleotide sequence ID" value="NZ_JASOOY020000018.1"/>
</dbReference>
<dbReference type="InterPro" id="IPR033942">
    <property type="entry name" value="IMPase"/>
</dbReference>
<accession>A0AAW9SUX2</accession>
<dbReference type="GO" id="GO:0046872">
    <property type="term" value="F:metal ion binding"/>
    <property type="evidence" value="ECO:0007669"/>
    <property type="project" value="UniProtKB-KW"/>
</dbReference>
<dbReference type="PROSITE" id="PS00630">
    <property type="entry name" value="IMP_2"/>
    <property type="match status" value="1"/>
</dbReference>
<dbReference type="Pfam" id="PF00459">
    <property type="entry name" value="Inositol_P"/>
    <property type="match status" value="1"/>
</dbReference>
<comment type="catalytic activity">
    <reaction evidence="1 8">
        <text>a myo-inositol phosphate + H2O = myo-inositol + phosphate</text>
        <dbReference type="Rhea" id="RHEA:24056"/>
        <dbReference type="ChEBI" id="CHEBI:15377"/>
        <dbReference type="ChEBI" id="CHEBI:17268"/>
        <dbReference type="ChEBI" id="CHEBI:43474"/>
        <dbReference type="ChEBI" id="CHEBI:84139"/>
        <dbReference type="EC" id="3.1.3.25"/>
    </reaction>
</comment>
<protein>
    <recommendedName>
        <fullName evidence="8">Inositol-1-monophosphatase</fullName>
        <ecNumber evidence="8">3.1.3.25</ecNumber>
    </recommendedName>
</protein>
<feature type="binding site" evidence="7">
    <location>
        <position position="104"/>
    </location>
    <ligand>
        <name>Mg(2+)</name>
        <dbReference type="ChEBI" id="CHEBI:18420"/>
        <label>1</label>
        <note>catalytic</note>
    </ligand>
</feature>
<dbReference type="CDD" id="cd01639">
    <property type="entry name" value="IMPase"/>
    <property type="match status" value="1"/>
</dbReference>
<dbReference type="InterPro" id="IPR020583">
    <property type="entry name" value="Inositol_monoP_metal-BS"/>
</dbReference>
<keyword evidence="6 7" id="KW-0460">Magnesium</keyword>
<dbReference type="Gene3D" id="3.40.190.80">
    <property type="match status" value="1"/>
</dbReference>
<feature type="binding site" evidence="7">
    <location>
        <position position="133"/>
    </location>
    <ligand>
        <name>Mg(2+)</name>
        <dbReference type="ChEBI" id="CHEBI:18420"/>
        <label>1</label>
        <note>catalytic</note>
    </ligand>
</feature>
<dbReference type="Proteomes" id="UP001223646">
    <property type="component" value="Unassembled WGS sequence"/>
</dbReference>
<comment type="similarity">
    <text evidence="3 8">Belongs to the inositol monophosphatase superfamily.</text>
</comment>
<dbReference type="Gene3D" id="3.30.540.10">
    <property type="entry name" value="Fructose-1,6-Bisphosphatase, subunit A, domain 1"/>
    <property type="match status" value="1"/>
</dbReference>
<organism evidence="10 11">
    <name type="scientific">Corynebacterium amycolatum</name>
    <dbReference type="NCBI Taxonomy" id="43765"/>
    <lineage>
        <taxon>Bacteria</taxon>
        <taxon>Bacillati</taxon>
        <taxon>Actinomycetota</taxon>
        <taxon>Actinomycetes</taxon>
        <taxon>Mycobacteriales</taxon>
        <taxon>Corynebacteriaceae</taxon>
        <taxon>Corynebacterium</taxon>
    </lineage>
</organism>
<feature type="region of interest" description="Disordered" evidence="9">
    <location>
        <begin position="1"/>
        <end position="31"/>
    </location>
</feature>
<dbReference type="GO" id="GO:0007165">
    <property type="term" value="P:signal transduction"/>
    <property type="evidence" value="ECO:0007669"/>
    <property type="project" value="TreeGrafter"/>
</dbReference>
<sequence>MSINSRGTEQLASRADNRGFTAPNSRGAVRPSVRELRDRAVLIARAAAAHIASRRVELGSDGVLASSETKSSAVDPVTVVDRESEELIRSLIKAFSSSDRIVGEEGGLDDGAGSSAQTTDASEAVTWIVDPIDGTVNFLYGLPNFAVSIACAVGDEVVAGAVANVSSGEVYSAAKGEGAQVSRQDGTVQALSCSPTAELEKALVATGFSYSASLRQVQGRIASQLLGECRDIRRMGSAALDLCMVAHGRVDAYYEHDIKIWDYAAGSLIAAEAGARIRIPEFTQCANAAGRPEGDPLDFGVGAANPDVADAFFEALEGATAKARN</sequence>
<keyword evidence="4 7" id="KW-0479">Metal-binding</keyword>
<comment type="caution">
    <text evidence="10">The sequence shown here is derived from an EMBL/GenBank/DDBJ whole genome shotgun (WGS) entry which is preliminary data.</text>
</comment>
<evidence type="ECO:0000256" key="6">
    <source>
        <dbReference type="ARBA" id="ARBA00022842"/>
    </source>
</evidence>
<dbReference type="EC" id="3.1.3.25" evidence="8"/>
<evidence type="ECO:0000313" key="11">
    <source>
        <dbReference type="Proteomes" id="UP001223646"/>
    </source>
</evidence>
<keyword evidence="5 8" id="KW-0378">Hydrolase</keyword>
<dbReference type="GO" id="GO:0006020">
    <property type="term" value="P:inositol metabolic process"/>
    <property type="evidence" value="ECO:0007669"/>
    <property type="project" value="TreeGrafter"/>
</dbReference>